<organism evidence="4 5">
    <name type="scientific">Caballeronia mineralivorans PML1(12)</name>
    <dbReference type="NCBI Taxonomy" id="908627"/>
    <lineage>
        <taxon>Bacteria</taxon>
        <taxon>Pseudomonadati</taxon>
        <taxon>Pseudomonadota</taxon>
        <taxon>Betaproteobacteria</taxon>
        <taxon>Burkholderiales</taxon>
        <taxon>Burkholderiaceae</taxon>
        <taxon>Caballeronia</taxon>
    </lineage>
</organism>
<dbReference type="InterPro" id="IPR006140">
    <property type="entry name" value="D-isomer_DH_NAD-bd"/>
</dbReference>
<protein>
    <submittedName>
        <fullName evidence="4">Dihydrofolate reductase</fullName>
    </submittedName>
</protein>
<evidence type="ECO:0000313" key="5">
    <source>
        <dbReference type="Proteomes" id="UP000035963"/>
    </source>
</evidence>
<name>A0A0J1FZB5_9BURK</name>
<dbReference type="PANTHER" id="PTHR43333">
    <property type="entry name" value="2-HACID_DH_C DOMAIN-CONTAINING PROTEIN"/>
    <property type="match status" value="1"/>
</dbReference>
<gene>
    <name evidence="4" type="ORF">EOS_15465</name>
</gene>
<dbReference type="AlphaFoldDB" id="A0A0J1FZB5"/>
<keyword evidence="2" id="KW-0520">NAD</keyword>
<dbReference type="GO" id="GO:0016491">
    <property type="term" value="F:oxidoreductase activity"/>
    <property type="evidence" value="ECO:0007669"/>
    <property type="project" value="UniProtKB-KW"/>
</dbReference>
<dbReference type="RefSeq" id="WP_047847547.1">
    <property type="nucleotide sequence ID" value="NZ_AEJF01000094.1"/>
</dbReference>
<dbReference type="EMBL" id="AEJF01000094">
    <property type="protein sequence ID" value="KLU25288.1"/>
    <property type="molecule type" value="Genomic_DNA"/>
</dbReference>
<dbReference type="SUPFAM" id="SSF51735">
    <property type="entry name" value="NAD(P)-binding Rossmann-fold domains"/>
    <property type="match status" value="1"/>
</dbReference>
<sequence>MVTIASQLAEPFNDAVRALLPEVQVVDIPRGVPAGLPEQTSILIAAPIIVRGARAPERAPSGWPFGLRWVQLGSSGIDFYPRWFLDGLPVTTARGTSSTAIAEFAIAAIFAHAKRLPDIWIHDAQQWALTPLATVQGSTVGIFGFGSIGQALGQKALALGARVIAVRRQGSTAPDLPGVTLVAGIDELVREADHLVLAAPGTAATRHIVNRELLAQAKPGLHVINVARGSLIDNEALLEALADGRVGSASLDVTEPEPLPAGHPFYTHPHVRLSPHTSAIGPHNATELAAKFVRNFNAFTHGTTLEDLVDIHRGY</sequence>
<comment type="caution">
    <text evidence="4">The sequence shown here is derived from an EMBL/GenBank/DDBJ whole genome shotgun (WGS) entry which is preliminary data.</text>
</comment>
<evidence type="ECO:0000256" key="1">
    <source>
        <dbReference type="ARBA" id="ARBA00023002"/>
    </source>
</evidence>
<dbReference type="Proteomes" id="UP000035963">
    <property type="component" value="Unassembled WGS sequence"/>
</dbReference>
<dbReference type="Pfam" id="PF02826">
    <property type="entry name" value="2-Hacid_dh_C"/>
    <property type="match status" value="1"/>
</dbReference>
<reference evidence="4 5" key="1">
    <citation type="journal article" date="2015" name="Genome Announc.">
        <title>Draft Genome Sequence of Burkholderia sp. Strain PML1(12), an Ectomycorrhizosphere-Inhabiting Bacterium with Effective Mineral-Weathering Ability.</title>
        <authorList>
            <person name="Uroz S."/>
            <person name="Oger P."/>
        </authorList>
    </citation>
    <scope>NUCLEOTIDE SEQUENCE [LARGE SCALE GENOMIC DNA]</scope>
    <source>
        <strain evidence="5">PML1(12)</strain>
    </source>
</reference>
<evidence type="ECO:0000256" key="2">
    <source>
        <dbReference type="ARBA" id="ARBA00023027"/>
    </source>
</evidence>
<dbReference type="Gene3D" id="3.40.50.720">
    <property type="entry name" value="NAD(P)-binding Rossmann-like Domain"/>
    <property type="match status" value="2"/>
</dbReference>
<dbReference type="InterPro" id="IPR036291">
    <property type="entry name" value="NAD(P)-bd_dom_sf"/>
</dbReference>
<keyword evidence="1" id="KW-0560">Oxidoreductase</keyword>
<dbReference type="PANTHER" id="PTHR43333:SF1">
    <property type="entry name" value="D-ISOMER SPECIFIC 2-HYDROXYACID DEHYDROGENASE NAD-BINDING DOMAIN-CONTAINING PROTEIN"/>
    <property type="match status" value="1"/>
</dbReference>
<evidence type="ECO:0000259" key="3">
    <source>
        <dbReference type="Pfam" id="PF02826"/>
    </source>
</evidence>
<accession>A0A0J1FZB5</accession>
<dbReference type="GO" id="GO:0051287">
    <property type="term" value="F:NAD binding"/>
    <property type="evidence" value="ECO:0007669"/>
    <property type="project" value="InterPro"/>
</dbReference>
<feature type="domain" description="D-isomer specific 2-hydroxyacid dehydrogenase NAD-binding" evidence="3">
    <location>
        <begin position="107"/>
        <end position="278"/>
    </location>
</feature>
<proteinExistence type="predicted"/>
<dbReference type="PATRIC" id="fig|908627.4.peg.3451"/>
<dbReference type="OrthoDB" id="9805416at2"/>
<evidence type="ECO:0000313" key="4">
    <source>
        <dbReference type="EMBL" id="KLU25288.1"/>
    </source>
</evidence>
<keyword evidence="5" id="KW-1185">Reference proteome</keyword>